<dbReference type="Proteomes" id="UP000827284">
    <property type="component" value="Unassembled WGS sequence"/>
</dbReference>
<reference evidence="1" key="2">
    <citation type="journal article" date="2022" name="Microbiol. Resour. Announc.">
        <title>Whole-Genome Sequence of Entomortierella parvispora E1425, a Mucoromycotan Fungus Associated with Burkholderiaceae-Related Endosymbiotic Bacteria.</title>
        <authorList>
            <person name="Herlambang A."/>
            <person name="Guo Y."/>
            <person name="Takashima Y."/>
            <person name="Narisawa K."/>
            <person name="Ohta H."/>
            <person name="Nishizawa T."/>
        </authorList>
    </citation>
    <scope>NUCLEOTIDE SEQUENCE</scope>
    <source>
        <strain evidence="1">E1425</strain>
    </source>
</reference>
<sequence>MSDQTPTPFSQFCFFKSLSYSLFEDDWINMVESWQSMVAVNAPMPEFAFNLVPFFANAPRLLPVFHRYLGFAEKDQDFLATMTTVLMSTPLLIKVQHILKSTDLFFAYVVALKLDKPSASHTEVMQSLQTFLSGLPEPTRLEILRVFAEEEASDSMGLSTSTLDTALQLLHADTQLYIDILSTLQLNQTQNMPWDAIVSKIKDLVLANKPHAWAGVEQFLQSLHWGPQQESTASAAQEEEEENDDIVEMIEGVDYYPDEEDEQEIGSFPEGEEYDQHYAAFLQDVQDIQSGRESLDDFSKLSVVDSRLIVESC</sequence>
<keyword evidence="2" id="KW-1185">Reference proteome</keyword>
<dbReference type="AlphaFoldDB" id="A0A9P3LXT3"/>
<dbReference type="EMBL" id="BQFW01000009">
    <property type="protein sequence ID" value="GJJ74484.1"/>
    <property type="molecule type" value="Genomic_DNA"/>
</dbReference>
<evidence type="ECO:0000313" key="1">
    <source>
        <dbReference type="EMBL" id="GJJ74484.1"/>
    </source>
</evidence>
<protein>
    <submittedName>
        <fullName evidence="1">Uncharacterized protein</fullName>
    </submittedName>
</protein>
<accession>A0A9P3LXT3</accession>
<name>A0A9P3LXT3_9FUNG</name>
<evidence type="ECO:0000313" key="2">
    <source>
        <dbReference type="Proteomes" id="UP000827284"/>
    </source>
</evidence>
<organism evidence="1 2">
    <name type="scientific">Entomortierella parvispora</name>
    <dbReference type="NCBI Taxonomy" id="205924"/>
    <lineage>
        <taxon>Eukaryota</taxon>
        <taxon>Fungi</taxon>
        <taxon>Fungi incertae sedis</taxon>
        <taxon>Mucoromycota</taxon>
        <taxon>Mortierellomycotina</taxon>
        <taxon>Mortierellomycetes</taxon>
        <taxon>Mortierellales</taxon>
        <taxon>Mortierellaceae</taxon>
        <taxon>Entomortierella</taxon>
    </lineage>
</organism>
<gene>
    <name evidence="1" type="ORF">EMPS_06842</name>
</gene>
<proteinExistence type="predicted"/>
<dbReference type="OrthoDB" id="2156793at2759"/>
<comment type="caution">
    <text evidence="1">The sequence shown here is derived from an EMBL/GenBank/DDBJ whole genome shotgun (WGS) entry which is preliminary data.</text>
</comment>
<reference evidence="1" key="1">
    <citation type="submission" date="2021-11" db="EMBL/GenBank/DDBJ databases">
        <authorList>
            <person name="Herlambang A."/>
            <person name="Guo Y."/>
            <person name="Takashima Y."/>
            <person name="Nishizawa T."/>
        </authorList>
    </citation>
    <scope>NUCLEOTIDE SEQUENCE</scope>
    <source>
        <strain evidence="1">E1425</strain>
    </source>
</reference>